<evidence type="ECO:0000313" key="2">
    <source>
        <dbReference type="EMBL" id="KAK2872958.1"/>
    </source>
</evidence>
<feature type="coiled-coil region" evidence="1">
    <location>
        <begin position="21"/>
        <end position="48"/>
    </location>
</feature>
<dbReference type="Proteomes" id="UP001187343">
    <property type="component" value="Unassembled WGS sequence"/>
</dbReference>
<dbReference type="AlphaFoldDB" id="A0AA88TDU2"/>
<evidence type="ECO:0000313" key="3">
    <source>
        <dbReference type="Proteomes" id="UP001187343"/>
    </source>
</evidence>
<keyword evidence="3" id="KW-1185">Reference proteome</keyword>
<proteinExistence type="predicted"/>
<name>A0AA88TDU2_9TELE</name>
<sequence length="110" mass="12397">MEVEVTHPDHDYCSSAELAAVDLVLNENAELRAEVATLRRQVEKLAISCKFGLERFAASDDDIRLYTRFASYAHLMSFWSQIEPALPDMVRVTATPGQDVRHYASTSVHN</sequence>
<evidence type="ECO:0000256" key="1">
    <source>
        <dbReference type="SAM" id="Coils"/>
    </source>
</evidence>
<protein>
    <submittedName>
        <fullName evidence="2">Uncharacterized protein</fullName>
    </submittedName>
</protein>
<dbReference type="EMBL" id="JAUYZG010000022">
    <property type="protein sequence ID" value="KAK2872958.1"/>
    <property type="molecule type" value="Genomic_DNA"/>
</dbReference>
<accession>A0AA88TDU2</accession>
<gene>
    <name evidence="2" type="ORF">Q8A67_022855</name>
</gene>
<comment type="caution">
    <text evidence="2">The sequence shown here is derived from an EMBL/GenBank/DDBJ whole genome shotgun (WGS) entry which is preliminary data.</text>
</comment>
<organism evidence="2 3">
    <name type="scientific">Cirrhinus molitorella</name>
    <name type="common">mud carp</name>
    <dbReference type="NCBI Taxonomy" id="172907"/>
    <lineage>
        <taxon>Eukaryota</taxon>
        <taxon>Metazoa</taxon>
        <taxon>Chordata</taxon>
        <taxon>Craniata</taxon>
        <taxon>Vertebrata</taxon>
        <taxon>Euteleostomi</taxon>
        <taxon>Actinopterygii</taxon>
        <taxon>Neopterygii</taxon>
        <taxon>Teleostei</taxon>
        <taxon>Ostariophysi</taxon>
        <taxon>Cypriniformes</taxon>
        <taxon>Cyprinidae</taxon>
        <taxon>Labeoninae</taxon>
        <taxon>Labeonini</taxon>
        <taxon>Cirrhinus</taxon>
    </lineage>
</organism>
<reference evidence="2" key="1">
    <citation type="submission" date="2023-08" db="EMBL/GenBank/DDBJ databases">
        <title>Chromosome-level Genome Assembly of mud carp (Cirrhinus molitorella).</title>
        <authorList>
            <person name="Liu H."/>
        </authorList>
    </citation>
    <scope>NUCLEOTIDE SEQUENCE</scope>
    <source>
        <strain evidence="2">Prfri</strain>
        <tissue evidence="2">Muscle</tissue>
    </source>
</reference>
<keyword evidence="1" id="KW-0175">Coiled coil</keyword>